<gene>
    <name evidence="2" type="ORF">JSQ98_09395</name>
</gene>
<dbReference type="SUPFAM" id="SSF46785">
    <property type="entry name" value="Winged helix' DNA-binding domain"/>
    <property type="match status" value="1"/>
</dbReference>
<name>A0ABS5M5E7_9MICO</name>
<organism evidence="2 3">
    <name type="scientific">Leucobacter manosquensis</name>
    <dbReference type="NCBI Taxonomy" id="2810611"/>
    <lineage>
        <taxon>Bacteria</taxon>
        <taxon>Bacillati</taxon>
        <taxon>Actinomycetota</taxon>
        <taxon>Actinomycetes</taxon>
        <taxon>Micrococcales</taxon>
        <taxon>Microbacteriaceae</taxon>
        <taxon>Leucobacter</taxon>
    </lineage>
</organism>
<dbReference type="InterPro" id="IPR000835">
    <property type="entry name" value="HTH_MarR-typ"/>
</dbReference>
<evidence type="ECO:0000259" key="1">
    <source>
        <dbReference type="PROSITE" id="PS50995"/>
    </source>
</evidence>
<dbReference type="InterPro" id="IPR039422">
    <property type="entry name" value="MarR/SlyA-like"/>
</dbReference>
<feature type="domain" description="HTH marR-type" evidence="1">
    <location>
        <begin position="11"/>
        <end position="143"/>
    </location>
</feature>
<comment type="caution">
    <text evidence="2">The sequence shown here is derived from an EMBL/GenBank/DDBJ whole genome shotgun (WGS) entry which is preliminary data.</text>
</comment>
<protein>
    <submittedName>
        <fullName evidence="2">MarR family transcriptional regulator</fullName>
    </submittedName>
</protein>
<dbReference type="SMART" id="SM00347">
    <property type="entry name" value="HTH_MARR"/>
    <property type="match status" value="1"/>
</dbReference>
<dbReference type="InterPro" id="IPR036388">
    <property type="entry name" value="WH-like_DNA-bd_sf"/>
</dbReference>
<evidence type="ECO:0000313" key="3">
    <source>
        <dbReference type="Proteomes" id="UP000811492"/>
    </source>
</evidence>
<sequence>MSQSGNAVNLETSMGYLIKEVSVALRIAMEEVLRPLGMSVTHYSCLELLAQRPGLSNSDLARGTFVTRQSMNVLLQALERDGFVTRPAGARVGRILPAQLTADGRAQLEKATVAVHSVELRMLNDLTDVERETAFRVLRQMVWSLQSCADVDGPVAEPI</sequence>
<dbReference type="PROSITE" id="PS50995">
    <property type="entry name" value="HTH_MARR_2"/>
    <property type="match status" value="1"/>
</dbReference>
<dbReference type="InterPro" id="IPR036390">
    <property type="entry name" value="WH_DNA-bd_sf"/>
</dbReference>
<dbReference type="PANTHER" id="PTHR33164:SF43">
    <property type="entry name" value="HTH-TYPE TRANSCRIPTIONAL REPRESSOR YETL"/>
    <property type="match status" value="1"/>
</dbReference>
<proteinExistence type="predicted"/>
<evidence type="ECO:0000313" key="2">
    <source>
        <dbReference type="EMBL" id="MBS3182404.1"/>
    </source>
</evidence>
<dbReference type="Proteomes" id="UP000811492">
    <property type="component" value="Unassembled WGS sequence"/>
</dbReference>
<reference evidence="2 3" key="1">
    <citation type="submission" date="2021-02" db="EMBL/GenBank/DDBJ databases">
        <title>Draft genome and description of Leucobacter sp nov strain Marseille-Q4368.</title>
        <authorList>
            <person name="Boxberger M."/>
            <person name="La Scola B."/>
        </authorList>
    </citation>
    <scope>NUCLEOTIDE SEQUENCE [LARGE SCALE GENOMIC DNA]</scope>
    <source>
        <strain evidence="2 3">Marseille-Q4368</strain>
    </source>
</reference>
<dbReference type="Gene3D" id="1.10.10.10">
    <property type="entry name" value="Winged helix-like DNA-binding domain superfamily/Winged helix DNA-binding domain"/>
    <property type="match status" value="1"/>
</dbReference>
<accession>A0ABS5M5E7</accession>
<dbReference type="PANTHER" id="PTHR33164">
    <property type="entry name" value="TRANSCRIPTIONAL REGULATOR, MARR FAMILY"/>
    <property type="match status" value="1"/>
</dbReference>
<dbReference type="EMBL" id="JAFEVO010000001">
    <property type="protein sequence ID" value="MBS3182404.1"/>
    <property type="molecule type" value="Genomic_DNA"/>
</dbReference>
<keyword evidence="3" id="KW-1185">Reference proteome</keyword>
<dbReference type="RefSeq" id="WP_211649423.1">
    <property type="nucleotide sequence ID" value="NZ_JAFEVO010000001.1"/>
</dbReference>
<dbReference type="Pfam" id="PF12802">
    <property type="entry name" value="MarR_2"/>
    <property type="match status" value="1"/>
</dbReference>